<dbReference type="HOGENOM" id="CLU_044781_3_0_1"/>
<keyword evidence="2" id="KW-1185">Reference proteome</keyword>
<dbReference type="Proteomes" id="UP000032180">
    <property type="component" value="Chromosome 12"/>
</dbReference>
<organism evidence="1 2">
    <name type="scientific">Leersia perrieri</name>
    <dbReference type="NCBI Taxonomy" id="77586"/>
    <lineage>
        <taxon>Eukaryota</taxon>
        <taxon>Viridiplantae</taxon>
        <taxon>Streptophyta</taxon>
        <taxon>Embryophyta</taxon>
        <taxon>Tracheophyta</taxon>
        <taxon>Spermatophyta</taxon>
        <taxon>Magnoliopsida</taxon>
        <taxon>Liliopsida</taxon>
        <taxon>Poales</taxon>
        <taxon>Poaceae</taxon>
        <taxon>BOP clade</taxon>
        <taxon>Oryzoideae</taxon>
        <taxon>Oryzeae</taxon>
        <taxon>Oryzinae</taxon>
        <taxon>Leersia</taxon>
    </lineage>
</organism>
<dbReference type="AlphaFoldDB" id="A0A0D9XXU6"/>
<reference evidence="1" key="3">
    <citation type="submission" date="2015-04" db="UniProtKB">
        <authorList>
            <consortium name="EnsemblPlants"/>
        </authorList>
    </citation>
    <scope>IDENTIFICATION</scope>
</reference>
<dbReference type="EnsemblPlants" id="LPERR12G05440.1">
    <property type="protein sequence ID" value="LPERR12G05440.1"/>
    <property type="gene ID" value="LPERR12G05440"/>
</dbReference>
<name>A0A0D9XXU6_9ORYZ</name>
<proteinExistence type="predicted"/>
<sequence length="139" mass="15389">MFMTEEVLDVQSINMQAPASPIVSSAVPLLLPKAPVKKRDGKTVLYNPNRRHSARLQQSKENLDLQFDHRMGIGKPRGKSARKLKELAVNYDSSPSDCSLSLLQKMGVDMCGLSLEDVAESSLGGVRRKLVPRPNMEDQ</sequence>
<evidence type="ECO:0000313" key="1">
    <source>
        <dbReference type="EnsemblPlants" id="LPERR12G05440.1"/>
    </source>
</evidence>
<dbReference type="Gramene" id="LPERR12G05440.1">
    <property type="protein sequence ID" value="LPERR12G05440.1"/>
    <property type="gene ID" value="LPERR12G05440"/>
</dbReference>
<protein>
    <submittedName>
        <fullName evidence="1">Uncharacterized protein</fullName>
    </submittedName>
</protein>
<evidence type="ECO:0000313" key="2">
    <source>
        <dbReference type="Proteomes" id="UP000032180"/>
    </source>
</evidence>
<reference evidence="1 2" key="1">
    <citation type="submission" date="2012-08" db="EMBL/GenBank/DDBJ databases">
        <title>Oryza genome evolution.</title>
        <authorList>
            <person name="Wing R.A."/>
        </authorList>
    </citation>
    <scope>NUCLEOTIDE SEQUENCE</scope>
</reference>
<reference evidence="2" key="2">
    <citation type="submission" date="2013-12" db="EMBL/GenBank/DDBJ databases">
        <authorList>
            <person name="Yu Y."/>
            <person name="Lee S."/>
            <person name="de Baynast K."/>
            <person name="Wissotski M."/>
            <person name="Liu L."/>
            <person name="Talag J."/>
            <person name="Goicoechea J."/>
            <person name="Angelova A."/>
            <person name="Jetty R."/>
            <person name="Kudrna D."/>
            <person name="Golser W."/>
            <person name="Rivera L."/>
            <person name="Zhang J."/>
            <person name="Wing R."/>
        </authorList>
    </citation>
    <scope>NUCLEOTIDE SEQUENCE</scope>
</reference>
<accession>A0A0D9XXU6</accession>